<evidence type="ECO:0000313" key="11">
    <source>
        <dbReference type="EMBL" id="RZU35544.1"/>
    </source>
</evidence>
<keyword evidence="22" id="KW-1185">Reference proteome</keyword>
<organism evidence="16 22">
    <name type="scientific">Edaphobacter modestus</name>
    <dbReference type="NCBI Taxonomy" id="388466"/>
    <lineage>
        <taxon>Bacteria</taxon>
        <taxon>Pseudomonadati</taxon>
        <taxon>Acidobacteriota</taxon>
        <taxon>Terriglobia</taxon>
        <taxon>Terriglobales</taxon>
        <taxon>Acidobacteriaceae</taxon>
        <taxon>Edaphobacter</taxon>
    </lineage>
</organism>
<evidence type="ECO:0000313" key="12">
    <source>
        <dbReference type="EMBL" id="RZU38898.1"/>
    </source>
</evidence>
<dbReference type="NCBIfam" id="NF033581">
    <property type="entry name" value="transpos_IS5_4"/>
    <property type="match status" value="1"/>
</dbReference>
<dbReference type="Pfam" id="PF01609">
    <property type="entry name" value="DDE_Tnp_1"/>
    <property type="match status" value="1"/>
</dbReference>
<evidence type="ECO:0000313" key="22">
    <source>
        <dbReference type="Proteomes" id="UP000292958"/>
    </source>
</evidence>
<evidence type="ECO:0000313" key="17">
    <source>
        <dbReference type="EMBL" id="RZU40202.1"/>
    </source>
</evidence>
<dbReference type="EMBL" id="SHKW01000007">
    <property type="protein sequence ID" value="RZU29604.1"/>
    <property type="molecule type" value="Genomic_DNA"/>
</dbReference>
<keyword evidence="5" id="KW-0233">DNA recombination</keyword>
<evidence type="ECO:0000313" key="20">
    <source>
        <dbReference type="EMBL" id="RZU41970.1"/>
    </source>
</evidence>
<dbReference type="Proteomes" id="UP000292958">
    <property type="component" value="Unassembled WGS sequence"/>
</dbReference>
<evidence type="ECO:0000313" key="13">
    <source>
        <dbReference type="EMBL" id="RZU39171.1"/>
    </source>
</evidence>
<evidence type="ECO:0000256" key="2">
    <source>
        <dbReference type="ARBA" id="ARBA00010075"/>
    </source>
</evidence>
<dbReference type="EMBL" id="SHKW01000001">
    <property type="protein sequence ID" value="RZU43285.1"/>
    <property type="molecule type" value="Genomic_DNA"/>
</dbReference>
<dbReference type="AlphaFoldDB" id="A0A4Q7YQ22"/>
<proteinExistence type="inferred from homology"/>
<evidence type="ECO:0000313" key="14">
    <source>
        <dbReference type="EMBL" id="RZU39252.1"/>
    </source>
</evidence>
<comment type="similarity">
    <text evidence="2">Belongs to the transposase 11 family.</text>
</comment>
<sequence length="363" mass="41128">MRGDERVQGEMFSCVTLEQRVPQDHPLREIRKLTDAVLVSLNEDFDALYSASGRPSIAPEYVLRALLLQAFYSVRSERQLVEQLNYNLLFRWFVGLGMDDAVWNHAVFSKNRDRLLTSDVAQRFFAEVNVLAKRFMSDEHFTVDGTLIQAWASQKSFRPKDGSDDGDGTNFRGQKRSNETHQSTTDPEARLYKKSYGKESKLAYLGHALVENRNGLIAAAMATQADGHAERDAALLMLDERQKNSSRRITVGADKAYDAKDFIAGARALNVTAHVQKNDKGRRSNLDGRTTRHAGYALSLSRRWLVEKTFGWLKQTGPLDQLKVRGLAKVDWIFVFSCAAHNLLRLPRLIQSHTQQDPQQQCA</sequence>
<evidence type="ECO:0000313" key="15">
    <source>
        <dbReference type="EMBL" id="RZU39417.1"/>
    </source>
</evidence>
<dbReference type="GO" id="GO:0004803">
    <property type="term" value="F:transposase activity"/>
    <property type="evidence" value="ECO:0007669"/>
    <property type="project" value="InterPro"/>
</dbReference>
<evidence type="ECO:0000313" key="16">
    <source>
        <dbReference type="EMBL" id="RZU39538.1"/>
    </source>
</evidence>
<evidence type="ECO:0000259" key="7">
    <source>
        <dbReference type="Pfam" id="PF01609"/>
    </source>
</evidence>
<evidence type="ECO:0000256" key="1">
    <source>
        <dbReference type="ARBA" id="ARBA00003544"/>
    </source>
</evidence>
<evidence type="ECO:0000313" key="18">
    <source>
        <dbReference type="EMBL" id="RZU41604.1"/>
    </source>
</evidence>
<evidence type="ECO:0000259" key="8">
    <source>
        <dbReference type="Pfam" id="PF05598"/>
    </source>
</evidence>
<accession>A0A4Q7YQ22</accession>
<dbReference type="RefSeq" id="WP_130417184.1">
    <property type="nucleotide sequence ID" value="NZ_SHKW01000001.1"/>
</dbReference>
<dbReference type="EMBL" id="SHKW01000001">
    <property type="protein sequence ID" value="RZU39171.1"/>
    <property type="molecule type" value="Genomic_DNA"/>
</dbReference>
<gene>
    <name evidence="12" type="ORF">BDD14_0202</name>
    <name evidence="13" type="ORF">BDD14_0518</name>
    <name evidence="14" type="ORF">BDD14_0611</name>
    <name evidence="15" type="ORF">BDD14_0800</name>
    <name evidence="16" type="ORF">BDD14_0923</name>
    <name evidence="17" type="ORF">BDD14_1641</name>
    <name evidence="18" type="ORF">BDD14_3129</name>
    <name evidence="19" type="ORF">BDD14_3292</name>
    <name evidence="20" type="ORF">BDD14_3512</name>
    <name evidence="21" type="ORF">BDD14_4942</name>
    <name evidence="11" type="ORF">BDD14_5607</name>
    <name evidence="9" type="ORF">BDD14_6189</name>
    <name evidence="10" type="ORF">BDD14_6422</name>
</gene>
<keyword evidence="3" id="KW-0815">Transposition</keyword>
<dbReference type="EMBL" id="SHKW01000001">
    <property type="protein sequence ID" value="RZU39538.1"/>
    <property type="molecule type" value="Genomic_DNA"/>
</dbReference>
<dbReference type="OrthoDB" id="106677at2"/>
<dbReference type="PANTHER" id="PTHR35604:SF2">
    <property type="entry name" value="TRANSPOSASE INSH FOR INSERTION SEQUENCE ELEMENT IS5A-RELATED"/>
    <property type="match status" value="1"/>
</dbReference>
<comment type="function">
    <text evidence="1">Involved in the transposition of the insertion sequence IS5.</text>
</comment>
<dbReference type="InterPro" id="IPR047959">
    <property type="entry name" value="Transpos_IS5"/>
</dbReference>
<dbReference type="EMBL" id="SHKW01000001">
    <property type="protein sequence ID" value="RZU41604.1"/>
    <property type="molecule type" value="Genomic_DNA"/>
</dbReference>
<comment type="caution">
    <text evidence="16">The sequence shown here is derived from an EMBL/GenBank/DDBJ whole genome shotgun (WGS) entry which is preliminary data.</text>
</comment>
<evidence type="ECO:0000256" key="6">
    <source>
        <dbReference type="SAM" id="MobiDB-lite"/>
    </source>
</evidence>
<evidence type="ECO:0000256" key="3">
    <source>
        <dbReference type="ARBA" id="ARBA00022578"/>
    </source>
</evidence>
<evidence type="ECO:0000313" key="9">
    <source>
        <dbReference type="EMBL" id="RZU29604.1"/>
    </source>
</evidence>
<reference evidence="16 22" key="1">
    <citation type="submission" date="2019-02" db="EMBL/GenBank/DDBJ databases">
        <title>Genomic Encyclopedia of Archaeal and Bacterial Type Strains, Phase II (KMG-II): from individual species to whole genera.</title>
        <authorList>
            <person name="Goeker M."/>
        </authorList>
    </citation>
    <scope>NUCLEOTIDE SEQUENCE [LARGE SCALE GENOMIC DNA]</scope>
    <source>
        <strain evidence="16 22">DSM 18101</strain>
    </source>
</reference>
<dbReference type="InterPro" id="IPR002559">
    <property type="entry name" value="Transposase_11"/>
</dbReference>
<feature type="domain" description="Transposase InsH N-terminal" evidence="8">
    <location>
        <begin position="16"/>
        <end position="114"/>
    </location>
</feature>
<dbReference type="InterPro" id="IPR008490">
    <property type="entry name" value="Transposase_InsH_N"/>
</dbReference>
<protein>
    <submittedName>
        <fullName evidence="16">Transposase</fullName>
    </submittedName>
</protein>
<dbReference type="PANTHER" id="PTHR35604">
    <property type="entry name" value="TRANSPOSASE INSH FOR INSERTION SEQUENCE ELEMENT IS5A-RELATED"/>
    <property type="match status" value="1"/>
</dbReference>
<dbReference type="EMBL" id="SHKW01000001">
    <property type="protein sequence ID" value="RZU41756.1"/>
    <property type="molecule type" value="Genomic_DNA"/>
</dbReference>
<evidence type="ECO:0000313" key="10">
    <source>
        <dbReference type="EMBL" id="RZU29797.1"/>
    </source>
</evidence>
<dbReference type="Pfam" id="PF05598">
    <property type="entry name" value="DUF772"/>
    <property type="match status" value="1"/>
</dbReference>
<dbReference type="GO" id="GO:0003677">
    <property type="term" value="F:DNA binding"/>
    <property type="evidence" value="ECO:0007669"/>
    <property type="project" value="UniProtKB-KW"/>
</dbReference>
<dbReference type="EMBL" id="SHKW01000001">
    <property type="protein sequence ID" value="RZU39417.1"/>
    <property type="molecule type" value="Genomic_DNA"/>
</dbReference>
<dbReference type="EMBL" id="SHKW01000001">
    <property type="protein sequence ID" value="RZU38898.1"/>
    <property type="molecule type" value="Genomic_DNA"/>
</dbReference>
<evidence type="ECO:0000256" key="4">
    <source>
        <dbReference type="ARBA" id="ARBA00023125"/>
    </source>
</evidence>
<dbReference type="EMBL" id="SHKW01000001">
    <property type="protein sequence ID" value="RZU40202.1"/>
    <property type="molecule type" value="Genomic_DNA"/>
</dbReference>
<dbReference type="EMBL" id="SHKW01000007">
    <property type="protein sequence ID" value="RZU29797.1"/>
    <property type="molecule type" value="Genomic_DNA"/>
</dbReference>
<evidence type="ECO:0000256" key="5">
    <source>
        <dbReference type="ARBA" id="ARBA00023172"/>
    </source>
</evidence>
<feature type="region of interest" description="Disordered" evidence="6">
    <location>
        <begin position="156"/>
        <end position="192"/>
    </location>
</feature>
<dbReference type="EMBL" id="SHKW01000001">
    <property type="protein sequence ID" value="RZU39252.1"/>
    <property type="molecule type" value="Genomic_DNA"/>
</dbReference>
<dbReference type="EMBL" id="SHKW01000001">
    <property type="protein sequence ID" value="RZU41970.1"/>
    <property type="molecule type" value="Genomic_DNA"/>
</dbReference>
<dbReference type="EMBL" id="SHKW01000002">
    <property type="protein sequence ID" value="RZU35544.1"/>
    <property type="molecule type" value="Genomic_DNA"/>
</dbReference>
<feature type="domain" description="Transposase IS4-like" evidence="7">
    <location>
        <begin position="167"/>
        <end position="343"/>
    </location>
</feature>
<keyword evidence="4" id="KW-0238">DNA-binding</keyword>
<evidence type="ECO:0000313" key="21">
    <source>
        <dbReference type="EMBL" id="RZU43285.1"/>
    </source>
</evidence>
<evidence type="ECO:0000313" key="19">
    <source>
        <dbReference type="EMBL" id="RZU41756.1"/>
    </source>
</evidence>
<name>A0A4Q7YQ22_9BACT</name>
<dbReference type="GO" id="GO:0006313">
    <property type="term" value="P:DNA transposition"/>
    <property type="evidence" value="ECO:0007669"/>
    <property type="project" value="InterPro"/>
</dbReference>